<reference evidence="17 18" key="1">
    <citation type="submission" date="2024-04" db="EMBL/GenBank/DDBJ databases">
        <title>Tritrichomonas musculus Genome.</title>
        <authorList>
            <person name="Alves-Ferreira E."/>
            <person name="Grigg M."/>
            <person name="Lorenzi H."/>
            <person name="Galac M."/>
        </authorList>
    </citation>
    <scope>NUCLEOTIDE SEQUENCE [LARGE SCALE GENOMIC DNA]</scope>
    <source>
        <strain evidence="17 18">EAF2021</strain>
    </source>
</reference>
<evidence type="ECO:0000256" key="1">
    <source>
        <dbReference type="ARBA" id="ARBA00001913"/>
    </source>
</evidence>
<protein>
    <recommendedName>
        <fullName evidence="14">sn-1-specific diacylglycerol lipase</fullName>
        <ecNumber evidence="14">3.1.1.116</ecNumber>
    </recommendedName>
</protein>
<dbReference type="SUPFAM" id="SSF53474">
    <property type="entry name" value="alpha/beta-Hydrolases"/>
    <property type="match status" value="2"/>
</dbReference>
<dbReference type="EMBL" id="JAPFFF010000011">
    <property type="protein sequence ID" value="KAK8878562.1"/>
    <property type="molecule type" value="Genomic_DNA"/>
</dbReference>
<name>A0ABR2JKW8_9EUKA</name>
<evidence type="ECO:0000313" key="17">
    <source>
        <dbReference type="EMBL" id="KAK8878562.1"/>
    </source>
</evidence>
<keyword evidence="7" id="KW-0378">Hydrolase</keyword>
<evidence type="ECO:0000256" key="12">
    <source>
        <dbReference type="ARBA" id="ARBA00023136"/>
    </source>
</evidence>
<keyword evidence="4" id="KW-0597">Phosphoprotein</keyword>
<evidence type="ECO:0000256" key="10">
    <source>
        <dbReference type="ARBA" id="ARBA00022989"/>
    </source>
</evidence>
<feature type="compositionally biased region" description="Low complexity" evidence="15">
    <location>
        <begin position="251"/>
        <end position="260"/>
    </location>
</feature>
<evidence type="ECO:0000256" key="6">
    <source>
        <dbReference type="ARBA" id="ARBA00022723"/>
    </source>
</evidence>
<dbReference type="Pfam" id="PF01764">
    <property type="entry name" value="Lipase_3"/>
    <property type="match status" value="1"/>
</dbReference>
<feature type="compositionally biased region" description="Basic and acidic residues" evidence="15">
    <location>
        <begin position="237"/>
        <end position="250"/>
    </location>
</feature>
<dbReference type="InterPro" id="IPR052214">
    <property type="entry name" value="DAG_Lipase-Related"/>
</dbReference>
<comment type="catalytic activity">
    <reaction evidence="13">
        <text>a 1,2-diacyl-sn-glycerol + H2O = a 2-acylglycerol + a fatty acid + H(+)</text>
        <dbReference type="Rhea" id="RHEA:33275"/>
        <dbReference type="ChEBI" id="CHEBI:15377"/>
        <dbReference type="ChEBI" id="CHEBI:15378"/>
        <dbReference type="ChEBI" id="CHEBI:17389"/>
        <dbReference type="ChEBI" id="CHEBI:17815"/>
        <dbReference type="ChEBI" id="CHEBI:28868"/>
        <dbReference type="EC" id="3.1.1.116"/>
    </reaction>
    <physiologicalReaction direction="left-to-right" evidence="13">
        <dbReference type="Rhea" id="RHEA:33276"/>
    </physiologicalReaction>
</comment>
<evidence type="ECO:0000256" key="11">
    <source>
        <dbReference type="ARBA" id="ARBA00023098"/>
    </source>
</evidence>
<dbReference type="InterPro" id="IPR029058">
    <property type="entry name" value="AB_hydrolase_fold"/>
</dbReference>
<dbReference type="Proteomes" id="UP001470230">
    <property type="component" value="Unassembled WGS sequence"/>
</dbReference>
<keyword evidence="9" id="KW-0442">Lipid degradation</keyword>
<keyword evidence="8" id="KW-0106">Calcium</keyword>
<feature type="compositionally biased region" description="Low complexity" evidence="15">
    <location>
        <begin position="197"/>
        <end position="214"/>
    </location>
</feature>
<feature type="region of interest" description="Disordered" evidence="15">
    <location>
        <begin position="181"/>
        <end position="268"/>
    </location>
</feature>
<evidence type="ECO:0000256" key="7">
    <source>
        <dbReference type="ARBA" id="ARBA00022801"/>
    </source>
</evidence>
<evidence type="ECO:0000259" key="16">
    <source>
        <dbReference type="Pfam" id="PF01764"/>
    </source>
</evidence>
<evidence type="ECO:0000256" key="14">
    <source>
        <dbReference type="ARBA" id="ARBA00026104"/>
    </source>
</evidence>
<keyword evidence="5" id="KW-0812">Transmembrane</keyword>
<organism evidence="17 18">
    <name type="scientific">Tritrichomonas musculus</name>
    <dbReference type="NCBI Taxonomy" id="1915356"/>
    <lineage>
        <taxon>Eukaryota</taxon>
        <taxon>Metamonada</taxon>
        <taxon>Parabasalia</taxon>
        <taxon>Tritrichomonadida</taxon>
        <taxon>Tritrichomonadidae</taxon>
        <taxon>Tritrichomonas</taxon>
    </lineage>
</organism>
<dbReference type="PANTHER" id="PTHR45792">
    <property type="entry name" value="DIACYLGLYCEROL LIPASE HOMOLOG-RELATED"/>
    <property type="match status" value="1"/>
</dbReference>
<comment type="subcellular location">
    <subcellularLocation>
        <location evidence="2">Cell membrane</location>
        <topology evidence="2">Multi-pass membrane protein</topology>
    </subcellularLocation>
</comment>
<keyword evidence="6" id="KW-0479">Metal-binding</keyword>
<accession>A0ABR2JKW8</accession>
<dbReference type="EC" id="3.1.1.116" evidence="14"/>
<keyword evidence="18" id="KW-1185">Reference proteome</keyword>
<dbReference type="Gene3D" id="3.40.50.1820">
    <property type="entry name" value="alpha/beta hydrolase"/>
    <property type="match status" value="2"/>
</dbReference>
<evidence type="ECO:0000256" key="13">
    <source>
        <dbReference type="ARBA" id="ARBA00024531"/>
    </source>
</evidence>
<comment type="caution">
    <text evidence="17">The sequence shown here is derived from an EMBL/GenBank/DDBJ whole genome shotgun (WGS) entry which is preliminary data.</text>
</comment>
<keyword evidence="3" id="KW-1003">Cell membrane</keyword>
<feature type="domain" description="Fungal lipase-type" evidence="16">
    <location>
        <begin position="270"/>
        <end position="345"/>
    </location>
</feature>
<dbReference type="PANTHER" id="PTHR45792:SF8">
    <property type="entry name" value="DIACYLGLYCEROL LIPASE-ALPHA"/>
    <property type="match status" value="1"/>
</dbReference>
<keyword evidence="11" id="KW-0443">Lipid metabolism</keyword>
<feature type="region of interest" description="Disordered" evidence="15">
    <location>
        <begin position="407"/>
        <end position="430"/>
    </location>
</feature>
<dbReference type="InterPro" id="IPR002921">
    <property type="entry name" value="Fungal_lipase-type"/>
</dbReference>
<feature type="compositionally biased region" description="Basic residues" evidence="15">
    <location>
        <begin position="413"/>
        <end position="422"/>
    </location>
</feature>
<keyword evidence="10" id="KW-1133">Transmembrane helix</keyword>
<evidence type="ECO:0000256" key="9">
    <source>
        <dbReference type="ARBA" id="ARBA00022963"/>
    </source>
</evidence>
<evidence type="ECO:0000256" key="2">
    <source>
        <dbReference type="ARBA" id="ARBA00004651"/>
    </source>
</evidence>
<comment type="cofactor">
    <cofactor evidence="1">
        <name>Ca(2+)</name>
        <dbReference type="ChEBI" id="CHEBI:29108"/>
    </cofactor>
</comment>
<gene>
    <name evidence="17" type="ORF">M9Y10_005342</name>
</gene>
<evidence type="ECO:0000256" key="15">
    <source>
        <dbReference type="SAM" id="MobiDB-lite"/>
    </source>
</evidence>
<evidence type="ECO:0000256" key="5">
    <source>
        <dbReference type="ARBA" id="ARBA00022692"/>
    </source>
</evidence>
<evidence type="ECO:0000256" key="8">
    <source>
        <dbReference type="ARBA" id="ARBA00022837"/>
    </source>
</evidence>
<evidence type="ECO:0000256" key="3">
    <source>
        <dbReference type="ARBA" id="ARBA00022475"/>
    </source>
</evidence>
<proteinExistence type="predicted"/>
<sequence>MDPFYKQSGKFKKKEKCYIYKKTDGTDKELDLDVHRSFLLFRYFNHHIPENDSPLLPTHLSDEEMRVVYKCVLLSYLSYKDRNIIEFPPEVKLEYEKSDSTVGRIPFFIVTDTSINAIIVSCRGSSCMDDFITDSMGNGVSYDGGKFHEGVFNTASYVFHSCQNKVIQLSNTFNNELVSGYESSENSLNPHEELSISNNDNDNNNASNNTSSKKANTENRNDENSSQNNKTTKSKKSKDYDGNDNKEKKSNSQNDKSNNNDNKDFDLFNKNKKNRTKIIITGHSLGAATAGVVAYLFRKNLPQLDVQCICFAPPPTLSFNLWQTTGNYIKSFMIEGDLVPFLSVQNLLHISDIMFPGQTSNQAFKKFVHRYLKKKSVEEVQALAVLTDTLYPPGQMYLLRFTNEEADEDNNTKKKKNTKKKSSKEEEEEDNIQICQILNPDYFSSFVKNIQESNHAIKNYMRMIIRLMNKGKKIKVEEDS</sequence>
<evidence type="ECO:0000256" key="4">
    <source>
        <dbReference type="ARBA" id="ARBA00022553"/>
    </source>
</evidence>
<keyword evidence="12" id="KW-0472">Membrane</keyword>
<evidence type="ECO:0000313" key="18">
    <source>
        <dbReference type="Proteomes" id="UP001470230"/>
    </source>
</evidence>